<comment type="caution">
    <text evidence="1">The sequence shown here is derived from an EMBL/GenBank/DDBJ whole genome shotgun (WGS) entry which is preliminary data.</text>
</comment>
<organism evidence="1 2">
    <name type="scientific">Brassica cretica</name>
    <name type="common">Mustard</name>
    <dbReference type="NCBI Taxonomy" id="69181"/>
    <lineage>
        <taxon>Eukaryota</taxon>
        <taxon>Viridiplantae</taxon>
        <taxon>Streptophyta</taxon>
        <taxon>Embryophyta</taxon>
        <taxon>Tracheophyta</taxon>
        <taxon>Spermatophyta</taxon>
        <taxon>Magnoliopsida</taxon>
        <taxon>eudicotyledons</taxon>
        <taxon>Gunneridae</taxon>
        <taxon>Pentapetalae</taxon>
        <taxon>rosids</taxon>
        <taxon>malvids</taxon>
        <taxon>Brassicales</taxon>
        <taxon>Brassicaceae</taxon>
        <taxon>Brassiceae</taxon>
        <taxon>Brassica</taxon>
    </lineage>
</organism>
<sequence>MEGPRRGWSSILGDRMVWCLSFGGSCPAAGDVVNFLPCSVQIERLGSLECRKVQCFGGWTSPLTDREAFDFFPECLQLDALRVPFRLVQSVSNGLVGDPLTMNLVD</sequence>
<name>A0A8S9N5Y2_BRACR</name>
<dbReference type="Proteomes" id="UP000712600">
    <property type="component" value="Unassembled WGS sequence"/>
</dbReference>
<protein>
    <submittedName>
        <fullName evidence="1">Uncharacterized protein</fullName>
    </submittedName>
</protein>
<dbReference type="AlphaFoldDB" id="A0A8S9N5Y2"/>
<dbReference type="PROSITE" id="PS51257">
    <property type="entry name" value="PROKAR_LIPOPROTEIN"/>
    <property type="match status" value="1"/>
</dbReference>
<evidence type="ECO:0000313" key="1">
    <source>
        <dbReference type="EMBL" id="KAF3488120.1"/>
    </source>
</evidence>
<dbReference type="EMBL" id="QGKX02002183">
    <property type="protein sequence ID" value="KAF3488120.1"/>
    <property type="molecule type" value="Genomic_DNA"/>
</dbReference>
<proteinExistence type="predicted"/>
<gene>
    <name evidence="1" type="ORF">F2Q69_00054471</name>
</gene>
<accession>A0A8S9N5Y2</accession>
<reference evidence="1" key="1">
    <citation type="submission" date="2019-12" db="EMBL/GenBank/DDBJ databases">
        <title>Genome sequencing and annotation of Brassica cretica.</title>
        <authorList>
            <person name="Studholme D.J."/>
            <person name="Sarris P."/>
        </authorList>
    </citation>
    <scope>NUCLEOTIDE SEQUENCE</scope>
    <source>
        <strain evidence="1">PFS-109/04</strain>
        <tissue evidence="1">Leaf</tissue>
    </source>
</reference>
<evidence type="ECO:0000313" key="2">
    <source>
        <dbReference type="Proteomes" id="UP000712600"/>
    </source>
</evidence>